<keyword evidence="6" id="KW-0381">Hypersensitive response</keyword>
<accession>A0A830D281</accession>
<keyword evidence="9" id="KW-0611">Plant defense</keyword>
<dbReference type="FunFam" id="1.10.10.10:FF:000322">
    <property type="entry name" value="Probable disease resistance protein At1g63360"/>
    <property type="match status" value="1"/>
</dbReference>
<dbReference type="InterPro" id="IPR042197">
    <property type="entry name" value="Apaf_helical"/>
</dbReference>
<evidence type="ECO:0000256" key="2">
    <source>
        <dbReference type="ARBA" id="ARBA00004496"/>
    </source>
</evidence>
<dbReference type="GO" id="GO:0009626">
    <property type="term" value="P:plant-type hypersensitive response"/>
    <property type="evidence" value="ECO:0007669"/>
    <property type="project" value="UniProtKB-KW"/>
</dbReference>
<dbReference type="Proteomes" id="UP000653305">
    <property type="component" value="Unassembled WGS sequence"/>
</dbReference>
<evidence type="ECO:0000256" key="6">
    <source>
        <dbReference type="ARBA" id="ARBA00022667"/>
    </source>
</evidence>
<dbReference type="Gene3D" id="3.40.50.300">
    <property type="entry name" value="P-loop containing nucleotide triphosphate hydrolases"/>
    <property type="match status" value="1"/>
</dbReference>
<dbReference type="InterPro" id="IPR002182">
    <property type="entry name" value="NB-ARC"/>
</dbReference>
<dbReference type="Pfam" id="PF23559">
    <property type="entry name" value="WHD_DRP"/>
    <property type="match status" value="1"/>
</dbReference>
<evidence type="ECO:0000256" key="3">
    <source>
        <dbReference type="ARBA" id="ARBA00008894"/>
    </source>
</evidence>
<dbReference type="InterPro" id="IPR058922">
    <property type="entry name" value="WHD_DRP"/>
</dbReference>
<dbReference type="FunFam" id="3.40.50.300:FF:001091">
    <property type="entry name" value="Probable disease resistance protein At1g61300"/>
    <property type="match status" value="1"/>
</dbReference>
<protein>
    <submittedName>
        <fullName evidence="14">Putative late blight resistance protein homolog r1a-6</fullName>
    </submittedName>
</protein>
<dbReference type="EMBL" id="BMAC01000972">
    <property type="protein sequence ID" value="GFQ04753.1"/>
    <property type="molecule type" value="Genomic_DNA"/>
</dbReference>
<comment type="similarity">
    <text evidence="3">Belongs to the disease resistance NB-LRR family.</text>
</comment>
<evidence type="ECO:0000256" key="10">
    <source>
        <dbReference type="ARBA" id="ARBA00022840"/>
    </source>
</evidence>
<evidence type="ECO:0000259" key="13">
    <source>
        <dbReference type="Pfam" id="PF23598"/>
    </source>
</evidence>
<evidence type="ECO:0000313" key="14">
    <source>
        <dbReference type="EMBL" id="GFQ04753.1"/>
    </source>
</evidence>
<dbReference type="Gene3D" id="1.10.8.430">
    <property type="entry name" value="Helical domain of apoptotic protease-activating factors"/>
    <property type="match status" value="1"/>
</dbReference>
<dbReference type="AlphaFoldDB" id="A0A830D281"/>
<dbReference type="GO" id="GO:0051607">
    <property type="term" value="P:defense response to virus"/>
    <property type="evidence" value="ECO:0007669"/>
    <property type="project" value="UniProtKB-ARBA"/>
</dbReference>
<dbReference type="OrthoDB" id="909160at2759"/>
<dbReference type="PANTHER" id="PTHR23155">
    <property type="entry name" value="DISEASE RESISTANCE PROTEIN RP"/>
    <property type="match status" value="1"/>
</dbReference>
<evidence type="ECO:0000256" key="5">
    <source>
        <dbReference type="ARBA" id="ARBA00022614"/>
    </source>
</evidence>
<dbReference type="InterPro" id="IPR032675">
    <property type="entry name" value="LRR_dom_sf"/>
</dbReference>
<comment type="function">
    <text evidence="1">Confers resistance to late blight (Phytophthora infestans) races carrying the avirulence gene Avr1. Resistance proteins guard the plant against pathogens that contain an appropriate avirulence protein via an indirect interaction with this avirulence protein. That triggers a defense system including the hypersensitive response, which restricts the pathogen growth.</text>
</comment>
<dbReference type="GO" id="GO:0005524">
    <property type="term" value="F:ATP binding"/>
    <property type="evidence" value="ECO:0007669"/>
    <property type="project" value="UniProtKB-KW"/>
</dbReference>
<reference evidence="14" key="1">
    <citation type="submission" date="2020-07" db="EMBL/GenBank/DDBJ databases">
        <title>Ethylene signaling mediates host invasion by parasitic plants.</title>
        <authorList>
            <person name="Yoshida S."/>
        </authorList>
    </citation>
    <scope>NUCLEOTIDE SEQUENCE</scope>
    <source>
        <strain evidence="14">Okayama</strain>
    </source>
</reference>
<dbReference type="SUPFAM" id="SSF52058">
    <property type="entry name" value="L domain-like"/>
    <property type="match status" value="1"/>
</dbReference>
<dbReference type="Pfam" id="PF23598">
    <property type="entry name" value="LRR_14"/>
    <property type="match status" value="1"/>
</dbReference>
<feature type="domain" description="Disease resistance R13L4/SHOC-2-like LRR" evidence="13">
    <location>
        <begin position="432"/>
        <end position="703"/>
    </location>
</feature>
<dbReference type="PRINTS" id="PR00364">
    <property type="entry name" value="DISEASERSIST"/>
</dbReference>
<dbReference type="InterPro" id="IPR044974">
    <property type="entry name" value="Disease_R_plants"/>
</dbReference>
<name>A0A830D281_9LAMI</name>
<evidence type="ECO:0000256" key="1">
    <source>
        <dbReference type="ARBA" id="ARBA00002074"/>
    </source>
</evidence>
<gene>
    <name evidence="14" type="ORF">PHJA_002619300</name>
</gene>
<comment type="subcellular location">
    <subcellularLocation>
        <location evidence="2">Cytoplasm</location>
    </subcellularLocation>
</comment>
<evidence type="ECO:0000256" key="7">
    <source>
        <dbReference type="ARBA" id="ARBA00022737"/>
    </source>
</evidence>
<dbReference type="Pfam" id="PF00931">
    <property type="entry name" value="NB-ARC"/>
    <property type="match status" value="1"/>
</dbReference>
<dbReference type="Gene3D" id="3.80.10.10">
    <property type="entry name" value="Ribonuclease Inhibitor"/>
    <property type="match status" value="1"/>
</dbReference>
<keyword evidence="15" id="KW-1185">Reference proteome</keyword>
<dbReference type="PANTHER" id="PTHR23155:SF1152">
    <property type="entry name" value="AAA+ ATPASE DOMAIN-CONTAINING PROTEIN"/>
    <property type="match status" value="1"/>
</dbReference>
<organism evidence="14 15">
    <name type="scientific">Phtheirospermum japonicum</name>
    <dbReference type="NCBI Taxonomy" id="374723"/>
    <lineage>
        <taxon>Eukaryota</taxon>
        <taxon>Viridiplantae</taxon>
        <taxon>Streptophyta</taxon>
        <taxon>Embryophyta</taxon>
        <taxon>Tracheophyta</taxon>
        <taxon>Spermatophyta</taxon>
        <taxon>Magnoliopsida</taxon>
        <taxon>eudicotyledons</taxon>
        <taxon>Gunneridae</taxon>
        <taxon>Pentapetalae</taxon>
        <taxon>asterids</taxon>
        <taxon>lamiids</taxon>
        <taxon>Lamiales</taxon>
        <taxon>Orobanchaceae</taxon>
        <taxon>Orobanchaceae incertae sedis</taxon>
        <taxon>Phtheirospermum</taxon>
    </lineage>
</organism>
<evidence type="ECO:0000313" key="15">
    <source>
        <dbReference type="Proteomes" id="UP000653305"/>
    </source>
</evidence>
<dbReference type="SUPFAM" id="SSF52540">
    <property type="entry name" value="P-loop containing nucleoside triphosphate hydrolases"/>
    <property type="match status" value="1"/>
</dbReference>
<comment type="caution">
    <text evidence="14">The sequence shown here is derived from an EMBL/GenBank/DDBJ whole genome shotgun (WGS) entry which is preliminary data.</text>
</comment>
<keyword evidence="4" id="KW-0963">Cytoplasm</keyword>
<dbReference type="InterPro" id="IPR027417">
    <property type="entry name" value="P-loop_NTPase"/>
</dbReference>
<dbReference type="Gene3D" id="1.10.10.10">
    <property type="entry name" value="Winged helix-like DNA-binding domain superfamily/Winged helix DNA-binding domain"/>
    <property type="match status" value="1"/>
</dbReference>
<evidence type="ECO:0000256" key="9">
    <source>
        <dbReference type="ARBA" id="ARBA00022821"/>
    </source>
</evidence>
<proteinExistence type="inferred from homology"/>
<feature type="domain" description="NB-ARC" evidence="11">
    <location>
        <begin position="16"/>
        <end position="181"/>
    </location>
</feature>
<keyword evidence="5" id="KW-0433">Leucine-rich repeat</keyword>
<evidence type="ECO:0000259" key="11">
    <source>
        <dbReference type="Pfam" id="PF00931"/>
    </source>
</evidence>
<dbReference type="InterPro" id="IPR036388">
    <property type="entry name" value="WH-like_DNA-bd_sf"/>
</dbReference>
<keyword evidence="8" id="KW-0547">Nucleotide-binding</keyword>
<sequence length="753" mass="86281">MLQNTTVGLDDIVIGVMDKLTGQQSNRQIIPIVGMGGIGKTTLARNIYVNPLIMQYFDFRGWATISQEYSIRQILLEIVLCVESKEDKEILSQMSEHELGDKLYKSLFGRRYLIVMDDMWSIEAWDKVKTFFPNNNDGSAIMVTTRLSNLAFQLSGSCGLEMSFLDNDTSWDLLCKIVFGEEGCPLELEETGKHIAKNCKGLPLSIVVIGGLLAKSNQTREHWHYIAENLNSIVNFEDNEHCLKILRLSYNQLPIHLKPCFLYMGIFKEDHKIHVSTLIRLWVAEGFLKPISGKNLEVAAKEYLKELIDRNLILVDRLGSSGNIRRCTIHDLLRDLCIKEAEKDKFFCVAKTQCLNMRQSLRRQRRIGIHGSTLVRENIPRALGEALQSAFWVRSVLCNIEGVVLELPFRLLWVFSAIDEYRYIDRKGRWSAYPLEDIFKLVNLRHLVIVAKLPKSGFPSSVFHLWNLQTFAVVNSENDGTSAPFNIWKMPQLRHVKIAYLDLPDPPVDPPGDSVIMANLQMLSKVYNFRCGEEVVKRIPNIKKLRISYGDFDLEERLLYRLDNLCRLRKLESLYCAFSVMYQKSLSEKLQNLSFPLSLKKLALDGSRLNWDDMATKIGLLPNLQVLKLTFQSFVGPKWETVEGQFCKLKLLLISFCTHLEYWTTTDNTHFPCLEHVVLRGLSKLKEIPSAIGDIPTLRSVEMEDCSDSAIISAKEIVEKQEVLGNEGLLVRVRLWKKNKKLESLASHNFIVE</sequence>
<dbReference type="GO" id="GO:0043531">
    <property type="term" value="F:ADP binding"/>
    <property type="evidence" value="ECO:0007669"/>
    <property type="project" value="InterPro"/>
</dbReference>
<evidence type="ECO:0000256" key="4">
    <source>
        <dbReference type="ARBA" id="ARBA00022490"/>
    </source>
</evidence>
<evidence type="ECO:0000256" key="8">
    <source>
        <dbReference type="ARBA" id="ARBA00022741"/>
    </source>
</evidence>
<feature type="domain" description="Disease resistance protein winged helix" evidence="12">
    <location>
        <begin position="266"/>
        <end position="337"/>
    </location>
</feature>
<evidence type="ECO:0000259" key="12">
    <source>
        <dbReference type="Pfam" id="PF23559"/>
    </source>
</evidence>
<keyword evidence="7" id="KW-0677">Repeat</keyword>
<dbReference type="GO" id="GO:0005737">
    <property type="term" value="C:cytoplasm"/>
    <property type="evidence" value="ECO:0007669"/>
    <property type="project" value="UniProtKB-SubCell"/>
</dbReference>
<keyword evidence="10" id="KW-0067">ATP-binding</keyword>
<dbReference type="InterPro" id="IPR055414">
    <property type="entry name" value="LRR_R13L4/SHOC2-like"/>
</dbReference>